<accession>A0AA35V0I1</accession>
<keyword evidence="3" id="KW-1185">Reference proteome</keyword>
<evidence type="ECO:0000259" key="1">
    <source>
        <dbReference type="Pfam" id="PF21929"/>
    </source>
</evidence>
<dbReference type="Gene3D" id="3.40.50.300">
    <property type="entry name" value="P-loop containing nucleotide triphosphate hydrolases"/>
    <property type="match status" value="1"/>
</dbReference>
<dbReference type="InterPro" id="IPR012036">
    <property type="entry name" value="Phage_Mu_Gp28"/>
</dbReference>
<protein>
    <recommendedName>
        <fullName evidence="1">Baseplate hub protein gp44/GpP-like C-terminal domain-containing protein</fullName>
    </recommendedName>
</protein>
<feature type="domain" description="Baseplate hub protein gp44/GpP-like C-terminal" evidence="1">
    <location>
        <begin position="432"/>
        <end position="502"/>
    </location>
</feature>
<dbReference type="Gene3D" id="2.30.300.10">
    <property type="entry name" value="Baseplate protein-like domain - beta roll fold"/>
    <property type="match status" value="1"/>
</dbReference>
<dbReference type="InterPro" id="IPR027417">
    <property type="entry name" value="P-loop_NTPase"/>
</dbReference>
<dbReference type="Pfam" id="PF21929">
    <property type="entry name" value="GpP_4th"/>
    <property type="match status" value="1"/>
</dbReference>
<organism evidence="2 3">
    <name type="scientific">Brytella acorum</name>
    <dbReference type="NCBI Taxonomy" id="2959299"/>
    <lineage>
        <taxon>Bacteria</taxon>
        <taxon>Pseudomonadati</taxon>
        <taxon>Pseudomonadota</taxon>
        <taxon>Alphaproteobacteria</taxon>
        <taxon>Acetobacterales</taxon>
        <taxon>Acetobacteraceae</taxon>
        <taxon>Brytella</taxon>
    </lineage>
</organism>
<dbReference type="EMBL" id="CATKSH010000006">
    <property type="protein sequence ID" value="CAI9120459.1"/>
    <property type="molecule type" value="Genomic_DNA"/>
</dbReference>
<comment type="caution">
    <text evidence="2">The sequence shown here is derived from an EMBL/GenBank/DDBJ whole genome shotgun (WGS) entry which is preliminary data.</text>
</comment>
<dbReference type="InterPro" id="IPR053982">
    <property type="entry name" value="Gp44/GpP-like_C"/>
</dbReference>
<gene>
    <name evidence="2" type="ORF">LMG32879_001292</name>
</gene>
<dbReference type="RefSeq" id="WP_289843532.1">
    <property type="nucleotide sequence ID" value="NZ_CATKSH010000006.1"/>
</dbReference>
<sequence length="528" mass="59442">MSDHEALFLPYQSRVMAAVRDHRVVVVEKSRRTGLSWAASFIADLIAASGRGQGGMDVFYMGYNLEMAREFIDYCADHVQIMQVVTSKVGEDFLPDPDKPDQAIKVFRIDFQSGHKVLALPSVPRALRGMQGLVIIDEAAFHENLGELLKAAMALLMWGGKVLIISTHNGDQNPFNVLCQDILAKRKPYKLLRITLDDAIAEGIYRKIAAAQNVPYSIEAERAWRNEIYQFYGDNAAEELDCIASPTSGAYLPLALIEARTTRESVVLRWACESAFALLPEPIRSRECLIWCEENLRPVLERLDPKNPHCFGGDFGRIGDLSVFWFLALLANLTRHTPFTVELRNVPFDQQRQILFYILDRLPRFRTGKMDARGNGQYLAEVTVQRYGTRVEAVMMSEPWYRENMPPFKAAFEDGTITIPADRDTQDDLRCLQIIRGVARVYIVPGLRNAAGDLWKPNQLVTVTDCYGGIDQDMLIAAVTWVAEEGRYETRISVVDPDAFDLTGDEDHTKPGARKAKHLTARSLIGRG</sequence>
<evidence type="ECO:0000313" key="2">
    <source>
        <dbReference type="EMBL" id="CAI9120459.1"/>
    </source>
</evidence>
<dbReference type="PIRSF" id="PIRSF007056">
    <property type="entry name" value="UCP007056"/>
    <property type="match status" value="1"/>
</dbReference>
<name>A0AA35V0I1_9PROT</name>
<reference evidence="2" key="1">
    <citation type="submission" date="2023-03" db="EMBL/GenBank/DDBJ databases">
        <authorList>
            <person name="Cleenwerck I."/>
        </authorList>
    </citation>
    <scope>NUCLEOTIDE SEQUENCE</scope>
    <source>
        <strain evidence="2">LMG 32879</strain>
    </source>
</reference>
<dbReference type="Proteomes" id="UP001176960">
    <property type="component" value="Unassembled WGS sequence"/>
</dbReference>
<evidence type="ECO:0000313" key="3">
    <source>
        <dbReference type="Proteomes" id="UP001176960"/>
    </source>
</evidence>
<proteinExistence type="predicted"/>
<dbReference type="AlphaFoldDB" id="A0AA35V0I1"/>
<dbReference type="SUPFAM" id="SSF69279">
    <property type="entry name" value="Phage tail proteins"/>
    <property type="match status" value="1"/>
</dbReference>